<keyword evidence="8" id="KW-1185">Reference proteome</keyword>
<dbReference type="InterPro" id="IPR009378">
    <property type="entry name" value="H2_N"/>
</dbReference>
<dbReference type="GO" id="GO:0010032">
    <property type="term" value="P:meiotic chromosome condensation"/>
    <property type="evidence" value="ECO:0007669"/>
    <property type="project" value="TreeGrafter"/>
</dbReference>
<feature type="compositionally biased region" description="Low complexity" evidence="4">
    <location>
        <begin position="529"/>
        <end position="548"/>
    </location>
</feature>
<dbReference type="Proteomes" id="UP001344447">
    <property type="component" value="Unassembled WGS sequence"/>
</dbReference>
<feature type="compositionally biased region" description="Low complexity" evidence="4">
    <location>
        <begin position="802"/>
        <end position="814"/>
    </location>
</feature>
<feature type="region of interest" description="Disordered" evidence="4">
    <location>
        <begin position="788"/>
        <end position="914"/>
    </location>
</feature>
<evidence type="ECO:0008006" key="9">
    <source>
        <dbReference type="Google" id="ProtNLM"/>
    </source>
</evidence>
<comment type="similarity">
    <text evidence="2">Belongs to the CND2 H2 (condensin-2 subunit 2) family.</text>
</comment>
<comment type="subcellular location">
    <subcellularLocation>
        <location evidence="1">Nucleus</location>
    </subcellularLocation>
</comment>
<evidence type="ECO:0000313" key="8">
    <source>
        <dbReference type="Proteomes" id="UP001344447"/>
    </source>
</evidence>
<feature type="compositionally biased region" description="Basic and acidic residues" evidence="4">
    <location>
        <begin position="280"/>
        <end position="289"/>
    </location>
</feature>
<dbReference type="EMBL" id="JAVFKY010000001">
    <property type="protein sequence ID" value="KAK5583653.1"/>
    <property type="molecule type" value="Genomic_DNA"/>
</dbReference>
<sequence>MEVAATKDYSYLIQPIRDLAENWQIDISKELEDYLSDLDKISFTFEGTNQIKTLNFAEAALLIQGSAVIYSKKVEYLYSLLYQTLDLLAQKKKRKDATSINSEGVDRDIENEDDVEFLALDDILIEDDNIDLNDVEEEDGDGEGGGIRKRMKSNKRKETEEEQTSNESTYKIALMNNSGSTIDRNLMMDLDDGYNEMDEKDIHSFQSHSNELNGKKSDLKRSDFRMNDAIVSKNGAMVLRGLDFLDNENFLSINKPLNFHKNQYTDDSDDLTNRGGGGDFFKKFNEKSDSLLPPNGEHPLQPSSNINGNGNKDDGSGFENAGIGQDSSDDENNDHDDDNDGIGMRHDDDDGTNRPPPTTTTTSEGNGINNNLSPSSTKVNDKKEKLNKKQQQQAQPTSKDAWALLNPFDEDIKNNNRPFKKGKTFNIPFSLLDSDKKKKLKKEKSSIDSIKVDKSLEKILSFSTEPIVTYPNESLSLRGSFHKELAYLYNKNIQQNKQLLRKQRLANRGNQQVDYDNDGDDEEGENNNEEQFFTQENNNNDNQDGIGMRWDDDDDYGDLGGGGDYSDYEGDNMNNNIEHHDGPFQNGGGQYNFSNLDGAEEIKERFISENGIDIELSKPTQTYEELCRSYVEKYLESASKYVRETALSQRVNDWNNRLTPILIEQDSHPTFDIHVYGHKFLNGMKPLATIKKLKDEKDQPRIEISDDENDNDDDCIIINKEAMVPFGELTKNSPVYEVCRMFTSCLQLANNGNIEIISNNKQIDSLNFHLLSLNERHDIQGMQVPSKLGKNILDDDDDDDNNNNNNNDDNLSNKIKNDKKSNVKLTKSTKKKSSSLTSTSTSTSTKRNTKRQKKDESEEEEESEEESESEQHLESSEEEESEEDSENIPSEDEKIKKKQKIISTSKPKPKSKSK</sequence>
<dbReference type="AlphaFoldDB" id="A0AAN7UKQ3"/>
<feature type="compositionally biased region" description="Acidic residues" evidence="4">
    <location>
        <begin position="515"/>
        <end position="528"/>
    </location>
</feature>
<dbReference type="PANTHER" id="PTHR14324">
    <property type="entry name" value="CONDENSIN-2 COMPLEX SUBUNIT H2"/>
    <property type="match status" value="1"/>
</dbReference>
<evidence type="ECO:0000313" key="7">
    <source>
        <dbReference type="EMBL" id="KAK5583653.1"/>
    </source>
</evidence>
<name>A0AAN7UKQ3_9MYCE</name>
<evidence type="ECO:0000256" key="4">
    <source>
        <dbReference type="SAM" id="MobiDB-lite"/>
    </source>
</evidence>
<evidence type="ECO:0000259" key="6">
    <source>
        <dbReference type="Pfam" id="PF16858"/>
    </source>
</evidence>
<feature type="compositionally biased region" description="Low complexity" evidence="4">
    <location>
        <begin position="359"/>
        <end position="371"/>
    </location>
</feature>
<feature type="compositionally biased region" description="Polar residues" evidence="4">
    <location>
        <begin position="301"/>
        <end position="310"/>
    </location>
</feature>
<gene>
    <name evidence="7" type="ORF">RB653_005251</name>
</gene>
<proteinExistence type="inferred from homology"/>
<feature type="compositionally biased region" description="Acidic residues" evidence="4">
    <location>
        <begin position="857"/>
        <end position="868"/>
    </location>
</feature>
<feature type="compositionally biased region" description="Acidic residues" evidence="4">
    <location>
        <begin position="876"/>
        <end position="890"/>
    </location>
</feature>
<dbReference type="GO" id="GO:0000796">
    <property type="term" value="C:condensin complex"/>
    <property type="evidence" value="ECO:0007669"/>
    <property type="project" value="TreeGrafter"/>
</dbReference>
<feature type="region of interest" description="Disordered" evidence="4">
    <location>
        <begin position="504"/>
        <end position="564"/>
    </location>
</feature>
<evidence type="ECO:0000256" key="2">
    <source>
        <dbReference type="ARBA" id="ARBA00007844"/>
    </source>
</evidence>
<dbReference type="InterPro" id="IPR031739">
    <property type="entry name" value="Ncaph2"/>
</dbReference>
<dbReference type="GO" id="GO:0051306">
    <property type="term" value="P:mitotic sister chromatid separation"/>
    <property type="evidence" value="ECO:0007669"/>
    <property type="project" value="TreeGrafter"/>
</dbReference>
<accession>A0AAN7UKQ3</accession>
<feature type="region of interest" description="Disordered" evidence="4">
    <location>
        <begin position="131"/>
        <end position="168"/>
    </location>
</feature>
<feature type="compositionally biased region" description="Low complexity" evidence="4">
    <location>
        <begin position="834"/>
        <end position="846"/>
    </location>
</feature>
<dbReference type="InterPro" id="IPR031737">
    <property type="entry name" value="CNDH2_C"/>
</dbReference>
<organism evidence="7 8">
    <name type="scientific">Dictyostelium firmibasis</name>
    <dbReference type="NCBI Taxonomy" id="79012"/>
    <lineage>
        <taxon>Eukaryota</taxon>
        <taxon>Amoebozoa</taxon>
        <taxon>Evosea</taxon>
        <taxon>Eumycetozoa</taxon>
        <taxon>Dictyostelia</taxon>
        <taxon>Dictyosteliales</taxon>
        <taxon>Dictyosteliaceae</taxon>
        <taxon>Dictyostelium</taxon>
    </lineage>
</organism>
<feature type="compositionally biased region" description="Basic and acidic residues" evidence="4">
    <location>
        <begin position="343"/>
        <end position="352"/>
    </location>
</feature>
<evidence type="ECO:0000259" key="5">
    <source>
        <dbReference type="Pfam" id="PF06278"/>
    </source>
</evidence>
<feature type="compositionally biased region" description="Acidic residues" evidence="4">
    <location>
        <begin position="327"/>
        <end position="340"/>
    </location>
</feature>
<evidence type="ECO:0000256" key="1">
    <source>
        <dbReference type="ARBA" id="ARBA00004123"/>
    </source>
</evidence>
<feature type="compositionally biased region" description="Acidic residues" evidence="4">
    <location>
        <begin position="131"/>
        <end position="142"/>
    </location>
</feature>
<dbReference type="Pfam" id="PF16858">
    <property type="entry name" value="CNDH2_C"/>
    <property type="match status" value="1"/>
</dbReference>
<dbReference type="GO" id="GO:0005634">
    <property type="term" value="C:nucleus"/>
    <property type="evidence" value="ECO:0007669"/>
    <property type="project" value="UniProtKB-SubCell"/>
</dbReference>
<keyword evidence="3" id="KW-0539">Nucleus</keyword>
<comment type="caution">
    <text evidence="7">The sequence shown here is derived from an EMBL/GenBank/DDBJ whole genome shotgun (WGS) entry which is preliminary data.</text>
</comment>
<feature type="domain" description="Condensin II complex subunit H2 N-terminal" evidence="5">
    <location>
        <begin position="8"/>
        <end position="123"/>
    </location>
</feature>
<evidence type="ECO:0000256" key="3">
    <source>
        <dbReference type="ARBA" id="ARBA00023242"/>
    </source>
</evidence>
<feature type="region of interest" description="Disordered" evidence="4">
    <location>
        <begin position="259"/>
        <end position="401"/>
    </location>
</feature>
<dbReference type="Pfam" id="PF06278">
    <property type="entry name" value="CNDH2_N"/>
    <property type="match status" value="1"/>
</dbReference>
<dbReference type="GO" id="GO:0003682">
    <property type="term" value="F:chromatin binding"/>
    <property type="evidence" value="ECO:0007669"/>
    <property type="project" value="TreeGrafter"/>
</dbReference>
<feature type="domain" description="Condensin-2 complex subunit H2 C-terminal" evidence="6">
    <location>
        <begin position="622"/>
        <end position="778"/>
    </location>
</feature>
<reference evidence="7 8" key="1">
    <citation type="submission" date="2023-11" db="EMBL/GenBank/DDBJ databases">
        <title>Dfirmibasis_genome.</title>
        <authorList>
            <person name="Edelbroek B."/>
            <person name="Kjellin J."/>
            <person name="Jerlstrom-Hultqvist J."/>
            <person name="Soderbom F."/>
        </authorList>
    </citation>
    <scope>NUCLEOTIDE SEQUENCE [LARGE SCALE GENOMIC DNA]</scope>
    <source>
        <strain evidence="7 8">TNS-C-14</strain>
    </source>
</reference>
<dbReference type="PANTHER" id="PTHR14324:SF3">
    <property type="entry name" value="CONDENSIN-2 COMPLEX SUBUNIT H2"/>
    <property type="match status" value="1"/>
</dbReference>
<protein>
    <recommendedName>
        <fullName evidence="9">Condensin-2 complex subunit H2</fullName>
    </recommendedName>
</protein>